<keyword evidence="3" id="KW-1185">Reference proteome</keyword>
<sequence length="64" mass="6686">MISEVACLLAGTAFGIIVGWPFSPPVPADVRAGARQSPRSAHAWTAKTTAGKRSPSDLGDHWAL</sequence>
<protein>
    <submittedName>
        <fullName evidence="2">Uncharacterized protein</fullName>
    </submittedName>
</protein>
<dbReference type="RefSeq" id="WP_213557993.1">
    <property type="nucleotide sequence ID" value="NZ_JBHZDI010000021.1"/>
</dbReference>
<evidence type="ECO:0000256" key="1">
    <source>
        <dbReference type="SAM" id="MobiDB-lite"/>
    </source>
</evidence>
<feature type="compositionally biased region" description="Basic and acidic residues" evidence="1">
    <location>
        <begin position="54"/>
        <end position="64"/>
    </location>
</feature>
<name>A0ABX8CPR6_9NOCA</name>
<feature type="region of interest" description="Disordered" evidence="1">
    <location>
        <begin position="31"/>
        <end position="64"/>
    </location>
</feature>
<organism evidence="2 3">
    <name type="scientific">Nocardia tengchongensis</name>
    <dbReference type="NCBI Taxonomy" id="2055889"/>
    <lineage>
        <taxon>Bacteria</taxon>
        <taxon>Bacillati</taxon>
        <taxon>Actinomycetota</taxon>
        <taxon>Actinomycetes</taxon>
        <taxon>Mycobacteriales</taxon>
        <taxon>Nocardiaceae</taxon>
        <taxon>Nocardia</taxon>
    </lineage>
</organism>
<reference evidence="2 3" key="1">
    <citation type="submission" date="2021-04" db="EMBL/GenBank/DDBJ databases">
        <title>Nocardia tengchongensis.</title>
        <authorList>
            <person name="Zhuang k."/>
            <person name="Ran Y."/>
            <person name="Li W."/>
        </authorList>
    </citation>
    <scope>NUCLEOTIDE SEQUENCE [LARGE SCALE GENOMIC DNA]</scope>
    <source>
        <strain evidence="2 3">CFH S0057</strain>
    </source>
</reference>
<dbReference type="Proteomes" id="UP000683310">
    <property type="component" value="Chromosome"/>
</dbReference>
<gene>
    <name evidence="2" type="ORF">KHQ06_01675</name>
</gene>
<proteinExistence type="predicted"/>
<dbReference type="EMBL" id="CP074371">
    <property type="protein sequence ID" value="QVI21898.1"/>
    <property type="molecule type" value="Genomic_DNA"/>
</dbReference>
<accession>A0ABX8CPR6</accession>
<evidence type="ECO:0000313" key="3">
    <source>
        <dbReference type="Proteomes" id="UP000683310"/>
    </source>
</evidence>
<evidence type="ECO:0000313" key="2">
    <source>
        <dbReference type="EMBL" id="QVI21898.1"/>
    </source>
</evidence>